<keyword evidence="5" id="KW-1185">Reference proteome</keyword>
<dbReference type="PANTHER" id="PTHR43625:SF81">
    <property type="entry name" value="OS01G0618100 PROTEIN"/>
    <property type="match status" value="1"/>
</dbReference>
<evidence type="ECO:0000259" key="3">
    <source>
        <dbReference type="Pfam" id="PF00248"/>
    </source>
</evidence>
<gene>
    <name evidence="4" type="ORF">ZIOFF_002980</name>
</gene>
<reference evidence="4 5" key="1">
    <citation type="submission" date="2020-08" db="EMBL/GenBank/DDBJ databases">
        <title>Plant Genome Project.</title>
        <authorList>
            <person name="Zhang R.-G."/>
        </authorList>
    </citation>
    <scope>NUCLEOTIDE SEQUENCE [LARGE SCALE GENOMIC DNA]</scope>
    <source>
        <tissue evidence="4">Rhizome</tissue>
    </source>
</reference>
<proteinExistence type="predicted"/>
<dbReference type="Proteomes" id="UP000734854">
    <property type="component" value="Unassembled WGS sequence"/>
</dbReference>
<dbReference type="EMBL" id="JACMSC010000001">
    <property type="protein sequence ID" value="KAG6537877.1"/>
    <property type="molecule type" value="Genomic_DNA"/>
</dbReference>
<name>A0A8J5HXM5_ZINOF</name>
<dbReference type="InterPro" id="IPR050791">
    <property type="entry name" value="Aldo-Keto_reductase"/>
</dbReference>
<keyword evidence="1" id="KW-0521">NADP</keyword>
<dbReference type="InterPro" id="IPR023210">
    <property type="entry name" value="NADP_OxRdtase_dom"/>
</dbReference>
<comment type="caution">
    <text evidence="4">The sequence shown here is derived from an EMBL/GenBank/DDBJ whole genome shotgun (WGS) entry which is preliminary data.</text>
</comment>
<keyword evidence="2" id="KW-0560">Oxidoreductase</keyword>
<organism evidence="4 5">
    <name type="scientific">Zingiber officinale</name>
    <name type="common">Ginger</name>
    <name type="synonym">Amomum zingiber</name>
    <dbReference type="NCBI Taxonomy" id="94328"/>
    <lineage>
        <taxon>Eukaryota</taxon>
        <taxon>Viridiplantae</taxon>
        <taxon>Streptophyta</taxon>
        <taxon>Embryophyta</taxon>
        <taxon>Tracheophyta</taxon>
        <taxon>Spermatophyta</taxon>
        <taxon>Magnoliopsida</taxon>
        <taxon>Liliopsida</taxon>
        <taxon>Zingiberales</taxon>
        <taxon>Zingiberaceae</taxon>
        <taxon>Zingiber</taxon>
    </lineage>
</organism>
<dbReference type="PANTHER" id="PTHR43625">
    <property type="entry name" value="AFLATOXIN B1 ALDEHYDE REDUCTASE"/>
    <property type="match status" value="1"/>
</dbReference>
<evidence type="ECO:0000256" key="2">
    <source>
        <dbReference type="ARBA" id="ARBA00023002"/>
    </source>
</evidence>
<dbReference type="Pfam" id="PF00248">
    <property type="entry name" value="Aldo_ket_red"/>
    <property type="match status" value="1"/>
</dbReference>
<sequence length="357" mass="39626">MLCQEQMEKQDSFLVPKVKLGSQGLEVSKLGYGCMGLSGVYNDPVSDEVGVSIIKHAFDRGITFFDTSNIYGPCTNEILLGKALKDLPREKVQLATKFGVQSFSKDAIVINGEPEYVRASCEESLKRLGVDCIDLYYQHRVDTTVPIEETVGELKKLVEEGKVKYIGLSEASANTIRRAHAIHPISAVQLEWSLWTRDSEDEIITVCRELGIGIVAYSPVGRGFFAGKGVTEILPESSFLHAHPRFTGENLEKNKSLYSRLKMLSSKHHCTPAQLALAWVLHQGDDVVPIPGTTKTKNLDENIKSLKVKLDHEDMKEISEAVSKDEVAGYRSNAFIESFSWKHADTPPLNRTTLSAK</sequence>
<protein>
    <recommendedName>
        <fullName evidence="3">NADP-dependent oxidoreductase domain-containing protein</fullName>
    </recommendedName>
</protein>
<evidence type="ECO:0000313" key="5">
    <source>
        <dbReference type="Proteomes" id="UP000734854"/>
    </source>
</evidence>
<dbReference type="AlphaFoldDB" id="A0A8J5HXM5"/>
<feature type="domain" description="NADP-dependent oxidoreductase" evidence="3">
    <location>
        <begin position="29"/>
        <end position="321"/>
    </location>
</feature>
<dbReference type="GO" id="GO:0016491">
    <property type="term" value="F:oxidoreductase activity"/>
    <property type="evidence" value="ECO:0007669"/>
    <property type="project" value="UniProtKB-KW"/>
</dbReference>
<dbReference type="OrthoDB" id="37537at2759"/>
<accession>A0A8J5HXM5</accession>
<evidence type="ECO:0000256" key="1">
    <source>
        <dbReference type="ARBA" id="ARBA00022857"/>
    </source>
</evidence>
<dbReference type="CDD" id="cd19145">
    <property type="entry name" value="AKR_AKR13D1"/>
    <property type="match status" value="1"/>
</dbReference>
<evidence type="ECO:0000313" key="4">
    <source>
        <dbReference type="EMBL" id="KAG6537877.1"/>
    </source>
</evidence>
<dbReference type="GO" id="GO:0005737">
    <property type="term" value="C:cytoplasm"/>
    <property type="evidence" value="ECO:0007669"/>
    <property type="project" value="TreeGrafter"/>
</dbReference>